<evidence type="ECO:0000256" key="2">
    <source>
        <dbReference type="SAM" id="MobiDB-lite"/>
    </source>
</evidence>
<dbReference type="KEGG" id="bsed:DN745_00185"/>
<dbReference type="PROSITE" id="PS50110">
    <property type="entry name" value="RESPONSE_REGULATORY"/>
    <property type="match status" value="1"/>
</dbReference>
<dbReference type="Pfam" id="PF00072">
    <property type="entry name" value="Response_reg"/>
    <property type="match status" value="1"/>
</dbReference>
<dbReference type="InterPro" id="IPR001789">
    <property type="entry name" value="Sig_transdc_resp-reg_receiver"/>
</dbReference>
<evidence type="ECO:0000313" key="4">
    <source>
        <dbReference type="EMBL" id="AWV87834.1"/>
    </source>
</evidence>
<dbReference type="GO" id="GO:0000160">
    <property type="term" value="P:phosphorelay signal transduction system"/>
    <property type="evidence" value="ECO:0007669"/>
    <property type="project" value="InterPro"/>
</dbReference>
<organism evidence="4 5">
    <name type="scientific">Bradymonas sediminis</name>
    <dbReference type="NCBI Taxonomy" id="1548548"/>
    <lineage>
        <taxon>Bacteria</taxon>
        <taxon>Deltaproteobacteria</taxon>
        <taxon>Bradymonadales</taxon>
        <taxon>Bradymonadaceae</taxon>
        <taxon>Bradymonas</taxon>
    </lineage>
</organism>
<name>A0A2Z4FGH3_9DELT</name>
<reference evidence="4 5" key="1">
    <citation type="submission" date="2018-06" db="EMBL/GenBank/DDBJ databases">
        <title>Lujinxingia sediminis gen. nov. sp. nov., a new facultative anaerobic member of the class Deltaproteobacteria, and proposal of Lujinxingaceae fam. nov.</title>
        <authorList>
            <person name="Guo L.-Y."/>
            <person name="Li C.-M."/>
            <person name="Wang S."/>
            <person name="Du Z.-J."/>
        </authorList>
    </citation>
    <scope>NUCLEOTIDE SEQUENCE [LARGE SCALE GENOMIC DNA]</scope>
    <source>
        <strain evidence="4 5">FA350</strain>
    </source>
</reference>
<dbReference type="RefSeq" id="WP_111331050.1">
    <property type="nucleotide sequence ID" value="NZ_CP030032.1"/>
</dbReference>
<feature type="domain" description="Response regulatory" evidence="3">
    <location>
        <begin position="32"/>
        <end position="149"/>
    </location>
</feature>
<dbReference type="SUPFAM" id="SSF52172">
    <property type="entry name" value="CheY-like"/>
    <property type="match status" value="1"/>
</dbReference>
<dbReference type="Gene3D" id="3.40.50.2300">
    <property type="match status" value="1"/>
</dbReference>
<sequence>MGTQKGPDNEIGDAISNNTSPYGPPKGRPRPLILLADDNYEIRKLLRAHFETMDCDLIEGENGAEALEQILVHQPNLVILDVMMPELNGWEVAKYVREHEDALPGVGIIILTAIGATNNEMTSPLFGADDYIDKPFDLDELDFKVRKVLSERAEMG</sequence>
<keyword evidence="1" id="KW-0597">Phosphoprotein</keyword>
<evidence type="ECO:0000259" key="3">
    <source>
        <dbReference type="PROSITE" id="PS50110"/>
    </source>
</evidence>
<accession>A0A2Z4FGH3</accession>
<keyword evidence="5" id="KW-1185">Reference proteome</keyword>
<dbReference type="InterPro" id="IPR050595">
    <property type="entry name" value="Bact_response_regulator"/>
</dbReference>
<dbReference type="CDD" id="cd17574">
    <property type="entry name" value="REC_OmpR"/>
    <property type="match status" value="1"/>
</dbReference>
<dbReference type="Proteomes" id="UP000249799">
    <property type="component" value="Chromosome"/>
</dbReference>
<feature type="region of interest" description="Disordered" evidence="2">
    <location>
        <begin position="1"/>
        <end position="30"/>
    </location>
</feature>
<dbReference type="PANTHER" id="PTHR44591">
    <property type="entry name" value="STRESS RESPONSE REGULATOR PROTEIN 1"/>
    <property type="match status" value="1"/>
</dbReference>
<dbReference type="OrthoDB" id="9790791at2"/>
<evidence type="ECO:0000256" key="1">
    <source>
        <dbReference type="ARBA" id="ARBA00022553"/>
    </source>
</evidence>
<dbReference type="SMART" id="SM00448">
    <property type="entry name" value="REC"/>
    <property type="match status" value="1"/>
</dbReference>
<protein>
    <recommendedName>
        <fullName evidence="3">Response regulatory domain-containing protein</fullName>
    </recommendedName>
</protein>
<proteinExistence type="predicted"/>
<dbReference type="InterPro" id="IPR011006">
    <property type="entry name" value="CheY-like_superfamily"/>
</dbReference>
<evidence type="ECO:0000313" key="5">
    <source>
        <dbReference type="Proteomes" id="UP000249799"/>
    </source>
</evidence>
<gene>
    <name evidence="4" type="ORF">DN745_00185</name>
</gene>
<dbReference type="PANTHER" id="PTHR44591:SF3">
    <property type="entry name" value="RESPONSE REGULATORY DOMAIN-CONTAINING PROTEIN"/>
    <property type="match status" value="1"/>
</dbReference>
<dbReference type="EMBL" id="CP030032">
    <property type="protein sequence ID" value="AWV87834.1"/>
    <property type="molecule type" value="Genomic_DNA"/>
</dbReference>
<dbReference type="AlphaFoldDB" id="A0A2Z4FGH3"/>